<protein>
    <submittedName>
        <fullName evidence="1">Uncharacterized protein</fullName>
    </submittedName>
</protein>
<name>A0A6J4V861_9BACT</name>
<sequence>MVLTLVWRGRVPSDRRSSRRSAARAPHATVATYRFTPVHR</sequence>
<evidence type="ECO:0000313" key="1">
    <source>
        <dbReference type="EMBL" id="CAA9571353.1"/>
    </source>
</evidence>
<reference evidence="1" key="1">
    <citation type="submission" date="2020-02" db="EMBL/GenBank/DDBJ databases">
        <authorList>
            <person name="Meier V. D."/>
        </authorList>
    </citation>
    <scope>NUCLEOTIDE SEQUENCE</scope>
    <source>
        <strain evidence="1">AVDCRST_MAG49</strain>
    </source>
</reference>
<proteinExistence type="predicted"/>
<gene>
    <name evidence="1" type="ORF">AVDCRST_MAG49-3650</name>
</gene>
<dbReference type="EMBL" id="CADCWG010000253">
    <property type="protein sequence ID" value="CAA9571353.1"/>
    <property type="molecule type" value="Genomic_DNA"/>
</dbReference>
<dbReference type="AlphaFoldDB" id="A0A6J4V861"/>
<accession>A0A6J4V861</accession>
<organism evidence="1">
    <name type="scientific">uncultured Thermomicrobiales bacterium</name>
    <dbReference type="NCBI Taxonomy" id="1645740"/>
    <lineage>
        <taxon>Bacteria</taxon>
        <taxon>Pseudomonadati</taxon>
        <taxon>Thermomicrobiota</taxon>
        <taxon>Thermomicrobia</taxon>
        <taxon>Thermomicrobiales</taxon>
        <taxon>environmental samples</taxon>
    </lineage>
</organism>